<sequence length="802" mass="91735">MQLSFHVESPLYSASENDNIWNKFNITIEFSKLTSGSKFKQNLYDVIKERNFPVPEERQYSDIKMSISKSVINIDNSASVFKPSETKSEFTYPSSPNSSDCSFGTIKMSVTKKALRIDNSIQFAPISRSKVPSFSIKQVSKRSTKNLNSTDDEFWDFPKTGKPPKMSVNKPTIDSPDNPLSGPSNKLAGRLLKSRDPPKLDNKIFLDKVSQNSLKSVKNLQDRLVSLSTENDTPTKVKNRIANVFTYGTNLKKRIFHVNKPVKDGNIMTSSGSEIEMPDQEISDSSSRNKRAFKRQKRMEHQQSLVVKDSNASNENTSDNSFTAQNSENLQNKTGLQKKGMTESASKSNQKRIKEKAKNEQKKEQRRLRYQKKKEEDKTRKKEEEQLTLKKKKDLDLKKKEERQKKLELVEQKKDELAHENKETADKVKDSTRQQKVLLFQKEDFQHQKEDVQKEPDFSGEKQKDVQKAQEVGSQDNPSKNDTQIRLEKQSSTNATGDGVKSIISEKGNNQSFADLNSIQLDELLEMSIENLEEFDDSADDVDLPFNTQEIYRLQKEWENLNNQDIHVGTRFYKSKDLDEINVIESSIDETPERLETSNHKADEDQKIISEKQNTRGPVEKLAKFSGLAKTQTKTKSSESDTLLKPAGLLPSPIFTSFQKNYVSEIGQKQPLMDESVTFFEVKETSKVDDHLPWVQPTASQVQVNEKARVLGGLNELRDQVQVLLRGMTNALVKRLETMEKGVLGCDEKFEKWFLKEVGRVEENTQTFAAKMKSSGVIEEANKYEAKLLKWIDQRNQTEISR</sequence>
<protein>
    <submittedName>
        <fullName evidence="2">Uncharacterized protein</fullName>
    </submittedName>
</protein>
<reference evidence="2" key="1">
    <citation type="submission" date="2014-03" db="EMBL/GenBank/DDBJ databases">
        <authorList>
            <person name="Casaregola S."/>
        </authorList>
    </citation>
    <scope>NUCLEOTIDE SEQUENCE [LARGE SCALE GENOMIC DNA]</scope>
    <source>
        <strain evidence="2">CLIB 918</strain>
    </source>
</reference>
<dbReference type="AlphaFoldDB" id="A0A0J9X327"/>
<gene>
    <name evidence="2" type="ORF">BN980_GECA01s08370g</name>
</gene>
<dbReference type="Proteomes" id="UP000242525">
    <property type="component" value="Unassembled WGS sequence"/>
</dbReference>
<evidence type="ECO:0000256" key="1">
    <source>
        <dbReference type="SAM" id="MobiDB-lite"/>
    </source>
</evidence>
<feature type="compositionally biased region" description="Polar residues" evidence="1">
    <location>
        <begin position="472"/>
        <end position="482"/>
    </location>
</feature>
<dbReference type="EMBL" id="CCBN010000001">
    <property type="protein sequence ID" value="CDO51566.1"/>
    <property type="molecule type" value="Genomic_DNA"/>
</dbReference>
<comment type="caution">
    <text evidence="2">The sequence shown here is derived from an EMBL/GenBank/DDBJ whole genome shotgun (WGS) entry which is preliminary data.</text>
</comment>
<accession>A0A0J9X327</accession>
<evidence type="ECO:0000313" key="2">
    <source>
        <dbReference type="EMBL" id="CDO51566.1"/>
    </source>
</evidence>
<feature type="region of interest" description="Disordered" evidence="1">
    <location>
        <begin position="263"/>
        <end position="503"/>
    </location>
</feature>
<feature type="compositionally biased region" description="Basic and acidic residues" evidence="1">
    <location>
        <begin position="373"/>
        <end position="433"/>
    </location>
</feature>
<name>A0A0J9X327_GEOCN</name>
<evidence type="ECO:0000313" key="3">
    <source>
        <dbReference type="Proteomes" id="UP000242525"/>
    </source>
</evidence>
<keyword evidence="3" id="KW-1185">Reference proteome</keyword>
<organism evidence="2 3">
    <name type="scientific">Geotrichum candidum</name>
    <name type="common">Oospora lactis</name>
    <name type="synonym">Dipodascus geotrichum</name>
    <dbReference type="NCBI Taxonomy" id="1173061"/>
    <lineage>
        <taxon>Eukaryota</taxon>
        <taxon>Fungi</taxon>
        <taxon>Dikarya</taxon>
        <taxon>Ascomycota</taxon>
        <taxon>Saccharomycotina</taxon>
        <taxon>Dipodascomycetes</taxon>
        <taxon>Dipodascales</taxon>
        <taxon>Dipodascaceae</taxon>
        <taxon>Geotrichum</taxon>
    </lineage>
</organism>
<proteinExistence type="predicted"/>
<feature type="compositionally biased region" description="Basic and acidic residues" evidence="1">
    <location>
        <begin position="441"/>
        <end position="468"/>
    </location>
</feature>
<feature type="compositionally biased region" description="Basic residues" evidence="1">
    <location>
        <begin position="288"/>
        <end position="298"/>
    </location>
</feature>
<feature type="compositionally biased region" description="Polar residues" evidence="1">
    <location>
        <begin position="302"/>
        <end position="335"/>
    </location>
</feature>
<feature type="region of interest" description="Disordered" evidence="1">
    <location>
        <begin position="148"/>
        <end position="195"/>
    </location>
</feature>